<dbReference type="SUPFAM" id="SSF52402">
    <property type="entry name" value="Adenine nucleotide alpha hydrolases-like"/>
    <property type="match status" value="1"/>
</dbReference>
<dbReference type="InterPro" id="IPR020536">
    <property type="entry name" value="ThiI_AANH"/>
</dbReference>
<evidence type="ECO:0000313" key="5">
    <source>
        <dbReference type="Proteomes" id="UP000177126"/>
    </source>
</evidence>
<evidence type="ECO:0000256" key="1">
    <source>
        <dbReference type="ARBA" id="ARBA00022741"/>
    </source>
</evidence>
<dbReference type="InterPro" id="IPR014729">
    <property type="entry name" value="Rossmann-like_a/b/a_fold"/>
</dbReference>
<dbReference type="Proteomes" id="UP000177126">
    <property type="component" value="Unassembled WGS sequence"/>
</dbReference>
<dbReference type="GO" id="GO:0005524">
    <property type="term" value="F:ATP binding"/>
    <property type="evidence" value="ECO:0007669"/>
    <property type="project" value="UniProtKB-KW"/>
</dbReference>
<dbReference type="PANTHER" id="PTHR11933">
    <property type="entry name" value="TRNA 5-METHYLAMINOMETHYL-2-THIOURIDYLATE -METHYLTRANSFERASE"/>
    <property type="match status" value="1"/>
</dbReference>
<dbReference type="Gene3D" id="3.40.50.620">
    <property type="entry name" value="HUPs"/>
    <property type="match status" value="1"/>
</dbReference>
<evidence type="ECO:0000256" key="2">
    <source>
        <dbReference type="ARBA" id="ARBA00022840"/>
    </source>
</evidence>
<name>A0A1G2FS47_9BACT</name>
<evidence type="ECO:0000259" key="3">
    <source>
        <dbReference type="Pfam" id="PF02568"/>
    </source>
</evidence>
<comment type="caution">
    <text evidence="4">The sequence shown here is derived from an EMBL/GenBank/DDBJ whole genome shotgun (WGS) entry which is preliminary data.</text>
</comment>
<accession>A0A1G2FS47</accession>
<dbReference type="Pfam" id="PF02568">
    <property type="entry name" value="ThiI"/>
    <property type="match status" value="1"/>
</dbReference>
<evidence type="ECO:0000313" key="4">
    <source>
        <dbReference type="EMBL" id="OGZ40552.1"/>
    </source>
</evidence>
<dbReference type="PANTHER" id="PTHR11933:SF6">
    <property type="entry name" value="THIL AANH DOMAIN-CONTAINING PROTEIN"/>
    <property type="match status" value="1"/>
</dbReference>
<sequence>MQKQVKALVLLSGGLDSILAVKLLLEQGIAVQAINFRTNFCGPSKARPAAAMLGVPLREVAIREEFLMVLKKPKHGYGSGLNPCIDCHALMLKRAGEIMRKEGYDFLATGEVLGERPMSQHKQALDIVECDADVVGYLLRPLSAKLLEPTIAEQEGLVDREKLLDISGRSRKIQMALADQYGIKEYPTPAGGCALTQKGFADRLRELMEYKPDFNSEDVDLVAIGRHFFAHRSLGEGGLDDVQIILGRNQEENEILASVASQGDTLISPENFIGPLALVRQISRSQTARDLPESAVEEAKAKIIQFSPKAKDLKPEEIRFKIVRE</sequence>
<keyword evidence="1" id="KW-0547">Nucleotide-binding</keyword>
<feature type="domain" description="Thil AANH" evidence="3">
    <location>
        <begin position="4"/>
        <end position="142"/>
    </location>
</feature>
<gene>
    <name evidence="4" type="ORF">A3B04_00330</name>
</gene>
<proteinExistence type="predicted"/>
<organism evidence="4 5">
    <name type="scientific">Candidatus Portnoybacteria bacterium RIFCSPLOWO2_02_FULL_39_11</name>
    <dbReference type="NCBI Taxonomy" id="1802001"/>
    <lineage>
        <taxon>Bacteria</taxon>
        <taxon>Candidatus Portnoyibacteriota</taxon>
    </lineage>
</organism>
<dbReference type="GO" id="GO:0004810">
    <property type="term" value="F:CCA tRNA nucleotidyltransferase activity"/>
    <property type="evidence" value="ECO:0007669"/>
    <property type="project" value="InterPro"/>
</dbReference>
<dbReference type="AlphaFoldDB" id="A0A1G2FS47"/>
<keyword evidence="2" id="KW-0067">ATP-binding</keyword>
<dbReference type="EMBL" id="MHNF01000030">
    <property type="protein sequence ID" value="OGZ40552.1"/>
    <property type="molecule type" value="Genomic_DNA"/>
</dbReference>
<reference evidence="4 5" key="1">
    <citation type="journal article" date="2016" name="Nat. Commun.">
        <title>Thousands of microbial genomes shed light on interconnected biogeochemical processes in an aquifer system.</title>
        <authorList>
            <person name="Anantharaman K."/>
            <person name="Brown C.T."/>
            <person name="Hug L.A."/>
            <person name="Sharon I."/>
            <person name="Castelle C.J."/>
            <person name="Probst A.J."/>
            <person name="Thomas B.C."/>
            <person name="Singh A."/>
            <person name="Wilkins M.J."/>
            <person name="Karaoz U."/>
            <person name="Brodie E.L."/>
            <person name="Williams K.H."/>
            <person name="Hubbard S.S."/>
            <person name="Banfield J.F."/>
        </authorList>
    </citation>
    <scope>NUCLEOTIDE SEQUENCE [LARGE SCALE GENOMIC DNA]</scope>
</reference>
<protein>
    <recommendedName>
        <fullName evidence="3">Thil AANH domain-containing protein</fullName>
    </recommendedName>
</protein>